<proteinExistence type="predicted"/>
<keyword evidence="2" id="KW-0732">Signal</keyword>
<keyword evidence="4" id="KW-0645">Protease</keyword>
<feature type="chain" id="PRO_5011791212" evidence="2">
    <location>
        <begin position="23"/>
        <end position="360"/>
    </location>
</feature>
<dbReference type="Proteomes" id="UP000198583">
    <property type="component" value="Unassembled WGS sequence"/>
</dbReference>
<dbReference type="STRING" id="84724.SAMN04488564_103538"/>
<feature type="domain" description="Beta-lactamase-related" evidence="3">
    <location>
        <begin position="37"/>
        <end position="330"/>
    </location>
</feature>
<evidence type="ECO:0000256" key="1">
    <source>
        <dbReference type="SAM" id="MobiDB-lite"/>
    </source>
</evidence>
<name>A0A1I6E0U3_9PSEU</name>
<accession>A0A1I6E0U3</accession>
<reference evidence="5" key="1">
    <citation type="submission" date="2016-10" db="EMBL/GenBank/DDBJ databases">
        <authorList>
            <person name="Varghese N."/>
            <person name="Submissions S."/>
        </authorList>
    </citation>
    <scope>NUCLEOTIDE SEQUENCE [LARGE SCALE GENOMIC DNA]</scope>
    <source>
        <strain evidence="5">DSM 44232</strain>
    </source>
</reference>
<dbReference type="OrthoDB" id="503788at2"/>
<evidence type="ECO:0000256" key="2">
    <source>
        <dbReference type="SAM" id="SignalP"/>
    </source>
</evidence>
<sequence length="360" mass="39210">MGKRLLATLAAFSLLFTGTAVADDTQVDRGIVQEGLDELVATGTAQGTQLRVTDGRNRFTARSGTAERNNPRPVPLNGRFRAGSITKSFTSTVTLQLAGEGKVSLDAPVDRYLPGLIDNRVTVRHLLQMTGGLYNYTNDLPFDPQGFEAIRFRQWQPEELVAISTSKPLDFEPGTKWNYSNTNYVVLGLLIEKVTGRAYEQVVAQRVLRPLHLNETTFPGNDTEIRGPHAHSYGIVNGQPIDTTRWNPSVFWAAGDVITTTKDLDTFYAALLTGKLLKPAQQAEVTRTTAVSTDYGLGIFVEKAPCGTTIIGHPGGVPGFSSYAYSTPDLKRRAEFSINAGVGTGDPNPAFLKLINEIFC</sequence>
<protein>
    <submittedName>
        <fullName evidence="4">D-alanyl-D-alanine carboxypeptidase</fullName>
    </submittedName>
</protein>
<evidence type="ECO:0000313" key="4">
    <source>
        <dbReference type="EMBL" id="SFR11192.1"/>
    </source>
</evidence>
<dbReference type="Gene3D" id="3.40.710.10">
    <property type="entry name" value="DD-peptidase/beta-lactamase superfamily"/>
    <property type="match status" value="1"/>
</dbReference>
<dbReference type="AlphaFoldDB" id="A0A1I6E0U3"/>
<dbReference type="SUPFAM" id="SSF56601">
    <property type="entry name" value="beta-lactamase/transpeptidase-like"/>
    <property type="match status" value="1"/>
</dbReference>
<evidence type="ECO:0000259" key="3">
    <source>
        <dbReference type="Pfam" id="PF00144"/>
    </source>
</evidence>
<dbReference type="InterPro" id="IPR001466">
    <property type="entry name" value="Beta-lactam-related"/>
</dbReference>
<organism evidence="4 5">
    <name type="scientific">Lentzea waywayandensis</name>
    <dbReference type="NCBI Taxonomy" id="84724"/>
    <lineage>
        <taxon>Bacteria</taxon>
        <taxon>Bacillati</taxon>
        <taxon>Actinomycetota</taxon>
        <taxon>Actinomycetes</taxon>
        <taxon>Pseudonocardiales</taxon>
        <taxon>Pseudonocardiaceae</taxon>
        <taxon>Lentzea</taxon>
    </lineage>
</organism>
<dbReference type="GO" id="GO:0004180">
    <property type="term" value="F:carboxypeptidase activity"/>
    <property type="evidence" value="ECO:0007669"/>
    <property type="project" value="UniProtKB-KW"/>
</dbReference>
<feature type="signal peptide" evidence="2">
    <location>
        <begin position="1"/>
        <end position="22"/>
    </location>
</feature>
<dbReference type="PANTHER" id="PTHR46825">
    <property type="entry name" value="D-ALANYL-D-ALANINE-CARBOXYPEPTIDASE/ENDOPEPTIDASE AMPH"/>
    <property type="match status" value="1"/>
</dbReference>
<evidence type="ECO:0000313" key="5">
    <source>
        <dbReference type="Proteomes" id="UP000198583"/>
    </source>
</evidence>
<dbReference type="EMBL" id="FOYL01000003">
    <property type="protein sequence ID" value="SFR11192.1"/>
    <property type="molecule type" value="Genomic_DNA"/>
</dbReference>
<dbReference type="InterPro" id="IPR012338">
    <property type="entry name" value="Beta-lactam/transpept-like"/>
</dbReference>
<dbReference type="Pfam" id="PF00144">
    <property type="entry name" value="Beta-lactamase"/>
    <property type="match status" value="1"/>
</dbReference>
<feature type="region of interest" description="Disordered" evidence="1">
    <location>
        <begin position="56"/>
        <end position="78"/>
    </location>
</feature>
<keyword evidence="4" id="KW-0121">Carboxypeptidase</keyword>
<gene>
    <name evidence="4" type="ORF">SAMN04488564_103538</name>
</gene>
<keyword evidence="5" id="KW-1185">Reference proteome</keyword>
<dbReference type="PANTHER" id="PTHR46825:SF7">
    <property type="entry name" value="D-ALANYL-D-ALANINE CARBOXYPEPTIDASE"/>
    <property type="match status" value="1"/>
</dbReference>
<keyword evidence="4" id="KW-0378">Hydrolase</keyword>
<dbReference type="InterPro" id="IPR050491">
    <property type="entry name" value="AmpC-like"/>
</dbReference>
<dbReference type="RefSeq" id="WP_093592321.1">
    <property type="nucleotide sequence ID" value="NZ_FOYL01000003.1"/>
</dbReference>